<dbReference type="InterPro" id="IPR017871">
    <property type="entry name" value="ABC_transporter-like_CS"/>
</dbReference>
<feature type="transmembrane region" description="Helical" evidence="8">
    <location>
        <begin position="759"/>
        <end position="786"/>
    </location>
</feature>
<dbReference type="Gene3D" id="3.40.50.300">
    <property type="entry name" value="P-loop containing nucleotide triphosphate hydrolases"/>
    <property type="match status" value="1"/>
</dbReference>
<dbReference type="InterPro" id="IPR032675">
    <property type="entry name" value="LRR_dom_sf"/>
</dbReference>
<protein>
    <submittedName>
        <fullName evidence="11">Uncharacterized protein</fullName>
    </submittedName>
</protein>
<evidence type="ECO:0000256" key="8">
    <source>
        <dbReference type="SAM" id="Phobius"/>
    </source>
</evidence>
<dbReference type="GO" id="GO:0016887">
    <property type="term" value="F:ATP hydrolysis activity"/>
    <property type="evidence" value="ECO:0007669"/>
    <property type="project" value="InterPro"/>
</dbReference>
<evidence type="ECO:0000256" key="2">
    <source>
        <dbReference type="ARBA" id="ARBA00022448"/>
    </source>
</evidence>
<organism evidence="11 12">
    <name type="scientific">Caenorhabditis briggsae</name>
    <dbReference type="NCBI Taxonomy" id="6238"/>
    <lineage>
        <taxon>Eukaryota</taxon>
        <taxon>Metazoa</taxon>
        <taxon>Ecdysozoa</taxon>
        <taxon>Nematoda</taxon>
        <taxon>Chromadorea</taxon>
        <taxon>Rhabditida</taxon>
        <taxon>Rhabditina</taxon>
        <taxon>Rhabditomorpha</taxon>
        <taxon>Rhabditoidea</taxon>
        <taxon>Rhabditidae</taxon>
        <taxon>Peloderinae</taxon>
        <taxon>Caenorhabditis</taxon>
    </lineage>
</organism>
<evidence type="ECO:0000259" key="10">
    <source>
        <dbReference type="PROSITE" id="PS50929"/>
    </source>
</evidence>
<dbReference type="SMART" id="SM00382">
    <property type="entry name" value="AAA"/>
    <property type="match status" value="1"/>
</dbReference>
<feature type="transmembrane region" description="Helical" evidence="8">
    <location>
        <begin position="669"/>
        <end position="687"/>
    </location>
</feature>
<dbReference type="Pfam" id="PF00005">
    <property type="entry name" value="ABC_tran"/>
    <property type="match status" value="1"/>
</dbReference>
<evidence type="ECO:0000259" key="9">
    <source>
        <dbReference type="PROSITE" id="PS50893"/>
    </source>
</evidence>
<feature type="transmembrane region" description="Helical" evidence="8">
    <location>
        <begin position="889"/>
        <end position="908"/>
    </location>
</feature>
<reference evidence="11 12" key="1">
    <citation type="submission" date="2022-02" db="EMBL/GenBank/DDBJ databases">
        <title>Chromosome-level reference genomes for two strains of Caenorhabditis briggsae: an improved platform for comparative genomics.</title>
        <authorList>
            <person name="Stevens L."/>
            <person name="Andersen E.C."/>
        </authorList>
    </citation>
    <scope>NUCLEOTIDE SEQUENCE [LARGE SCALE GENOMIC DNA]</scope>
    <source>
        <strain evidence="11">QX1410_ONT</strain>
        <tissue evidence="11">Whole-organism</tissue>
    </source>
</reference>
<dbReference type="Gene3D" id="3.80.10.10">
    <property type="entry name" value="Ribonuclease Inhibitor"/>
    <property type="match status" value="1"/>
</dbReference>
<evidence type="ECO:0000256" key="3">
    <source>
        <dbReference type="ARBA" id="ARBA00022692"/>
    </source>
</evidence>
<dbReference type="PROSITE" id="PS00211">
    <property type="entry name" value="ABC_TRANSPORTER_1"/>
    <property type="match status" value="1"/>
</dbReference>
<gene>
    <name evidence="11" type="ORF">L3Y34_009548</name>
</gene>
<keyword evidence="4" id="KW-0547">Nucleotide-binding</keyword>
<dbReference type="InterPro" id="IPR003439">
    <property type="entry name" value="ABC_transporter-like_ATP-bd"/>
</dbReference>
<dbReference type="InterPro" id="IPR056845">
    <property type="entry name" value="LRR_Zer-1"/>
</dbReference>
<feature type="domain" description="ABC transporter" evidence="9">
    <location>
        <begin position="943"/>
        <end position="1182"/>
    </location>
</feature>
<dbReference type="Pfam" id="PF00664">
    <property type="entry name" value="ABC_membrane"/>
    <property type="match status" value="1"/>
</dbReference>
<dbReference type="SUPFAM" id="SSF52047">
    <property type="entry name" value="RNI-like"/>
    <property type="match status" value="1"/>
</dbReference>
<dbReference type="FunFam" id="1.20.1560.10:FF:000249">
    <property type="entry name" value="HAlF transporter (PGP related)"/>
    <property type="match status" value="1"/>
</dbReference>
<keyword evidence="7 8" id="KW-0472">Membrane</keyword>
<dbReference type="GO" id="GO:0005524">
    <property type="term" value="F:ATP binding"/>
    <property type="evidence" value="ECO:0007669"/>
    <property type="project" value="UniProtKB-KW"/>
</dbReference>
<dbReference type="GO" id="GO:0140359">
    <property type="term" value="F:ABC-type transporter activity"/>
    <property type="evidence" value="ECO:0007669"/>
    <property type="project" value="InterPro"/>
</dbReference>
<dbReference type="GO" id="GO:0016020">
    <property type="term" value="C:membrane"/>
    <property type="evidence" value="ECO:0007669"/>
    <property type="project" value="UniProtKB-SubCell"/>
</dbReference>
<sequence>MNSLEDLAFKKISECITNGTYDSLDYQLIPYHCDKVVSEILKSGKEWKDEIFRHLMDRNFMLSNLDFEDFELDETGLKFLRNQKILRFLDLGALQNGEDGENETFDVIRFLESSLNPECQKILLKLNIKGTKQFSNGWIQNLSRMFPLLLELSISGRQLFGNSGSLLFKNFPNLVHLDLGGTNIQNLDGIQGMKNLEWLSLKDLDFERSVDLEEIFQLENLKFLDLSASRRNPDRKIVEKYLECRKNLNSLEVLDCSGTDLDRFFLQSLELTHGNLKIVIAMETSIGTSTISDSRLQIFNSGTFENQIKTLNYYFESKNRIGICWCLHYLREMLKEGDVENIPECFQKILEALKRFGRFNDVKKFGVKCLIEFEGKCALLSKSQIRHLAWLLLEYTPETGQNGYWEVLEDVLNHKYLKIDADNVFKKTTTYLSDTKEENLSPQPILRILAMFMPKMSEKRHAFSLKFTLRLVRLLQKGNIIVLEILETMAFKNPIVRRYLKQINAIPVIFSCMMVVGSSELEARLLHMSLLSHISRLCCSRCSSIPSSSTRLFCYAPQIGRTGGGFLRSTLIKSKQAFRNVSIVETKRESYKLKNASWKDLKAILSLAGPYKWRILLGISFLGVSSTIFLLTPRVLGKLIDEWDETKQDKMDQTDKSLLLARYFKENPVALVGVLMLGALAIAARIYCMHTAGQLVINDLRKTVFNSVLRQDMAFFDKNKVGEIVSRLSTDALIVGYSVSMNLSDGARALLTCLGSGGLMVYTSLAMCKVIVVVVPVIVGTFAVFGKLQRKYTLMMQEAVAGANQVATERLSSVRTVRMLVAEKKELAAYSDKINEIWLISKMEGLAKGCMFGSFQFTGYLALSSILFYGSNLISQGLLTYGELSSFCLYAVLSAGSLSAMSGFYLELMKGLGASSRLFELKDREPKIPLEGGIQKGNVQEAIRFEHVAFGYADRDPLFHNISFDVPAGKITAVVGSSGSGKSTIASLLLRLYDPTNGRILVDGVDLKDLDPSYWRRHIGTVGQEPVLFSTTIRDNIIYGSTEPEKVSEADIVSAAEQSNADEFIMRFPQKYDTKVGEHGSTLSGGQKQRIAIARALVNKPNILIMDEATSALDASSEYLVRIALNKLLANSKQTVMIIAHRLSTIKHADQIVVVDKGSVAECGSYEELIQIPDGIFRKLVEKQTFGFKDQDSY</sequence>
<dbReference type="InterPro" id="IPR027417">
    <property type="entry name" value="P-loop_NTPase"/>
</dbReference>
<dbReference type="InterPro" id="IPR003593">
    <property type="entry name" value="AAA+_ATPase"/>
</dbReference>
<dbReference type="PANTHER" id="PTHR43394:SF1">
    <property type="entry name" value="ATP-BINDING CASSETTE SUB-FAMILY B MEMBER 10, MITOCHONDRIAL"/>
    <property type="match status" value="1"/>
</dbReference>
<dbReference type="Proteomes" id="UP000827892">
    <property type="component" value="Chromosome V"/>
</dbReference>
<evidence type="ECO:0000256" key="5">
    <source>
        <dbReference type="ARBA" id="ARBA00022840"/>
    </source>
</evidence>
<evidence type="ECO:0000256" key="6">
    <source>
        <dbReference type="ARBA" id="ARBA00022989"/>
    </source>
</evidence>
<dbReference type="SUPFAM" id="SSF52540">
    <property type="entry name" value="P-loop containing nucleoside triphosphate hydrolases"/>
    <property type="match status" value="1"/>
</dbReference>
<keyword evidence="5" id="KW-0067">ATP-binding</keyword>
<dbReference type="PANTHER" id="PTHR43394">
    <property type="entry name" value="ATP-DEPENDENT PERMEASE MDL1, MITOCHONDRIAL"/>
    <property type="match status" value="1"/>
</dbReference>
<feature type="domain" description="ABC transmembrane type-1" evidence="10">
    <location>
        <begin position="616"/>
        <end position="910"/>
    </location>
</feature>
<dbReference type="PROSITE" id="PS50929">
    <property type="entry name" value="ABC_TM1F"/>
    <property type="match status" value="1"/>
</dbReference>
<dbReference type="PROSITE" id="PS50893">
    <property type="entry name" value="ABC_TRANSPORTER_2"/>
    <property type="match status" value="1"/>
</dbReference>
<feature type="transmembrane region" description="Helical" evidence="8">
    <location>
        <begin position="849"/>
        <end position="869"/>
    </location>
</feature>
<evidence type="ECO:0000256" key="4">
    <source>
        <dbReference type="ARBA" id="ARBA00022741"/>
    </source>
</evidence>
<accession>A0AAE9A921</accession>
<proteinExistence type="predicted"/>
<dbReference type="InterPro" id="IPR036640">
    <property type="entry name" value="ABC1_TM_sf"/>
</dbReference>
<keyword evidence="6 8" id="KW-1133">Transmembrane helix</keyword>
<dbReference type="EMBL" id="CP090895">
    <property type="protein sequence ID" value="ULT91935.1"/>
    <property type="molecule type" value="Genomic_DNA"/>
</dbReference>
<evidence type="ECO:0000256" key="1">
    <source>
        <dbReference type="ARBA" id="ARBA00004141"/>
    </source>
</evidence>
<dbReference type="Pfam" id="PF25013">
    <property type="entry name" value="LRR_Zer-1"/>
    <property type="match status" value="1"/>
</dbReference>
<name>A0AAE9A921_CAEBR</name>
<dbReference type="SUPFAM" id="SSF90123">
    <property type="entry name" value="ABC transporter transmembrane region"/>
    <property type="match status" value="1"/>
</dbReference>
<keyword evidence="2" id="KW-0813">Transport</keyword>
<keyword evidence="3 8" id="KW-0812">Transmembrane</keyword>
<evidence type="ECO:0000313" key="11">
    <source>
        <dbReference type="EMBL" id="ULT91935.1"/>
    </source>
</evidence>
<dbReference type="CDD" id="cd18573">
    <property type="entry name" value="ABC_6TM_ABCB10_like"/>
    <property type="match status" value="1"/>
</dbReference>
<dbReference type="InterPro" id="IPR039421">
    <property type="entry name" value="Type_1_exporter"/>
</dbReference>
<dbReference type="AlphaFoldDB" id="A0AAE9A921"/>
<dbReference type="InterPro" id="IPR011527">
    <property type="entry name" value="ABC1_TM_dom"/>
</dbReference>
<evidence type="ECO:0000256" key="7">
    <source>
        <dbReference type="ARBA" id="ARBA00023136"/>
    </source>
</evidence>
<evidence type="ECO:0000313" key="12">
    <source>
        <dbReference type="Proteomes" id="UP000827892"/>
    </source>
</evidence>
<dbReference type="Gene3D" id="1.20.1560.10">
    <property type="entry name" value="ABC transporter type 1, transmembrane domain"/>
    <property type="match status" value="1"/>
</dbReference>
<comment type="subcellular location">
    <subcellularLocation>
        <location evidence="1">Membrane</location>
        <topology evidence="1">Multi-pass membrane protein</topology>
    </subcellularLocation>
</comment>
<dbReference type="FunFam" id="3.40.50.300:FF:001371">
    <property type="entry name" value="ABC transporter ATP-binding protein"/>
    <property type="match status" value="1"/>
</dbReference>